<dbReference type="Proteomes" id="UP000596661">
    <property type="component" value="Chromosome 3"/>
</dbReference>
<dbReference type="Gene3D" id="3.60.10.10">
    <property type="entry name" value="Endonuclease/exonuclease/phosphatase"/>
    <property type="match status" value="1"/>
</dbReference>
<accession>A0A803P5J8</accession>
<evidence type="ECO:0000259" key="1">
    <source>
        <dbReference type="Pfam" id="PF14111"/>
    </source>
</evidence>
<sequence>MADSGSVRNGLEEVILDEEETGGVLIGDNGGSVEVEYDSRWFLVGSFLSGGLVDFFSMQQTMAALWIPGKGVYIKELGANFVSFQFYHEIYIKRVMDGSPRYFNRKALIAHRLRHGENPKNVPLNKIDLWLFDTPETDIAKPYGIFMKALYRKQSKLIGAQWLRSGIDDGECSGQPQAGFNGGRSAVVEMTVVYSVELDLIQMSEAEVANEGNNLGQGIRITDTKRRCTAGSTGMGSVVDLEDDVVEKRAHHDCMEHDISLMNIENGHSGGLALFWKEKDQAKLRGFSKNYIDIEVSVDNFGTWHLTEIYGEPNRIQRMKTWELLTTMGMDSNMPWCVMGDLNNVVAQEDKRGGAPYPQWLIDGFNQAL</sequence>
<dbReference type="AlphaFoldDB" id="A0A803P5J8"/>
<reference evidence="2" key="2">
    <citation type="submission" date="2021-03" db="UniProtKB">
        <authorList>
            <consortium name="EnsemblPlants"/>
        </authorList>
    </citation>
    <scope>IDENTIFICATION</scope>
</reference>
<evidence type="ECO:0000313" key="2">
    <source>
        <dbReference type="EnsemblPlants" id="cds.evm.model.03.1513"/>
    </source>
</evidence>
<reference evidence="2" key="1">
    <citation type="submission" date="2018-11" db="EMBL/GenBank/DDBJ databases">
        <authorList>
            <person name="Grassa J C."/>
        </authorList>
    </citation>
    <scope>NUCLEOTIDE SEQUENCE [LARGE SCALE GENOMIC DNA]</scope>
</reference>
<protein>
    <recommendedName>
        <fullName evidence="1">DUF4283 domain-containing protein</fullName>
    </recommendedName>
</protein>
<dbReference type="SUPFAM" id="SSF56219">
    <property type="entry name" value="DNase I-like"/>
    <property type="match status" value="1"/>
</dbReference>
<evidence type="ECO:0000313" key="3">
    <source>
        <dbReference type="Proteomes" id="UP000596661"/>
    </source>
</evidence>
<dbReference type="Pfam" id="PF14111">
    <property type="entry name" value="DUF4283"/>
    <property type="match status" value="1"/>
</dbReference>
<dbReference type="Gramene" id="evm.model.03.1513">
    <property type="protein sequence ID" value="cds.evm.model.03.1513"/>
    <property type="gene ID" value="evm.TU.03.1513"/>
</dbReference>
<organism evidence="2 3">
    <name type="scientific">Cannabis sativa</name>
    <name type="common">Hemp</name>
    <name type="synonym">Marijuana</name>
    <dbReference type="NCBI Taxonomy" id="3483"/>
    <lineage>
        <taxon>Eukaryota</taxon>
        <taxon>Viridiplantae</taxon>
        <taxon>Streptophyta</taxon>
        <taxon>Embryophyta</taxon>
        <taxon>Tracheophyta</taxon>
        <taxon>Spermatophyta</taxon>
        <taxon>Magnoliopsida</taxon>
        <taxon>eudicotyledons</taxon>
        <taxon>Gunneridae</taxon>
        <taxon>Pentapetalae</taxon>
        <taxon>rosids</taxon>
        <taxon>fabids</taxon>
        <taxon>Rosales</taxon>
        <taxon>Cannabaceae</taxon>
        <taxon>Cannabis</taxon>
    </lineage>
</organism>
<dbReference type="EMBL" id="UZAU01000316">
    <property type="status" value="NOT_ANNOTATED_CDS"/>
    <property type="molecule type" value="Genomic_DNA"/>
</dbReference>
<proteinExistence type="predicted"/>
<dbReference type="InterPro" id="IPR036691">
    <property type="entry name" value="Endo/exonu/phosph_ase_sf"/>
</dbReference>
<name>A0A803P5J8_CANSA</name>
<dbReference type="InterPro" id="IPR025558">
    <property type="entry name" value="DUF4283"/>
</dbReference>
<feature type="domain" description="DUF4283" evidence="1">
    <location>
        <begin position="40"/>
        <end position="120"/>
    </location>
</feature>
<keyword evidence="3" id="KW-1185">Reference proteome</keyword>
<dbReference type="EnsemblPlants" id="evm.model.03.1513">
    <property type="protein sequence ID" value="cds.evm.model.03.1513"/>
    <property type="gene ID" value="evm.TU.03.1513"/>
</dbReference>